<evidence type="ECO:0000256" key="1">
    <source>
        <dbReference type="ARBA" id="ARBA00022884"/>
    </source>
</evidence>
<dbReference type="Proteomes" id="UP000765509">
    <property type="component" value="Unassembled WGS sequence"/>
</dbReference>
<dbReference type="InterPro" id="IPR036397">
    <property type="entry name" value="RNaseH_sf"/>
</dbReference>
<dbReference type="PANTHER" id="PTHR11439:SF467">
    <property type="entry name" value="INTEGRASE CATALYTIC DOMAIN-CONTAINING PROTEIN"/>
    <property type="match status" value="1"/>
</dbReference>
<feature type="region of interest" description="Disordered" evidence="2">
    <location>
        <begin position="194"/>
        <end position="220"/>
    </location>
</feature>
<dbReference type="PANTHER" id="PTHR11439">
    <property type="entry name" value="GAG-POL-RELATED RETROTRANSPOSON"/>
    <property type="match status" value="1"/>
</dbReference>
<proteinExistence type="predicted"/>
<evidence type="ECO:0000256" key="2">
    <source>
        <dbReference type="SAM" id="MobiDB-lite"/>
    </source>
</evidence>
<dbReference type="Pfam" id="PF25597">
    <property type="entry name" value="SH3_retrovirus"/>
    <property type="match status" value="1"/>
</dbReference>
<dbReference type="EMBL" id="AVOT02016155">
    <property type="protein sequence ID" value="MBW0501110.1"/>
    <property type="molecule type" value="Genomic_DNA"/>
</dbReference>
<dbReference type="SUPFAM" id="SSF56672">
    <property type="entry name" value="DNA/RNA polymerases"/>
    <property type="match status" value="1"/>
</dbReference>
<evidence type="ECO:0000313" key="4">
    <source>
        <dbReference type="EMBL" id="MBW0501110.1"/>
    </source>
</evidence>
<name>A0A9Q3DHJ8_9BASI</name>
<feature type="compositionally biased region" description="Polar residues" evidence="2">
    <location>
        <begin position="194"/>
        <end position="204"/>
    </location>
</feature>
<dbReference type="GO" id="GO:0003723">
    <property type="term" value="F:RNA binding"/>
    <property type="evidence" value="ECO:0007669"/>
    <property type="project" value="UniProtKB-KW"/>
</dbReference>
<dbReference type="OrthoDB" id="2801217at2759"/>
<dbReference type="InterPro" id="IPR001584">
    <property type="entry name" value="Integrase_cat-core"/>
</dbReference>
<dbReference type="GO" id="GO:0005634">
    <property type="term" value="C:nucleus"/>
    <property type="evidence" value="ECO:0007669"/>
    <property type="project" value="UniProtKB-ARBA"/>
</dbReference>
<dbReference type="InterPro" id="IPR013103">
    <property type="entry name" value="RVT_2"/>
</dbReference>
<comment type="caution">
    <text evidence="4">The sequence shown here is derived from an EMBL/GenBank/DDBJ whole genome shotgun (WGS) entry which is preliminary data.</text>
</comment>
<gene>
    <name evidence="4" type="ORF">O181_040825</name>
</gene>
<sequence length="796" mass="88713">MDNGGEFVSSAFKAYFEKLGIQSHFTAPYTPQQNPVAKRGNRTTSEKARSLLKQAHLSNQLWGEAVITAVFYENISPANRNTPSAFQMWYGKAFDFSRLRVFGCKAFVNIAKNRRLGKFSDTSKVGILVGYQLGQHNWQILFPDMTIVYSHDVVFHESVFPGKAFFTSAVSSLPLTEYLLVSIDTQEVCAENSSLNSSTPSRLNSVVPPPVPTSVVSSSTPAGRPGWDVVLLPAEHQPSQNIDSNISTDNILLEKRRRRLPDAHHVVDSLLQSGTSLAPSDTSTITLDFPDHPPKTYRQALVSPDSESWLQAIAVEKMHLSEKHKARLCAQGCAQIEGLEYGETYAPTGAMATLRFILTIGVSNDWEIHQMDAKTAFLNSTLNEVIYLRSPSGLQLPPGKCLCLLKSIYGLKQSPRCWYQELVSFFKTVGFSPSLADSCLFISQDSSWPCLVHVHVDDMTIVSPDVSRFKRLISSSYDMEDLGPIRHILGIKVCRDTDVLSLSQNTLIEKILAEYGMAASKSVTTPLDAGTYLLPASDEDHRTFLSLGVNYRRAVGLLNYLAISTRPNLAFSVSLLSQHLEKPGMVHWNVFKWILCYLSGTHMLGLTIAKAQLNLRVYADASYANCPVSRRSHTGLMIFLDNTLIHWRSRRQPSVSSSSTEAEYKALYDGAQQLLWFCKLFNDVSLGASTFRLTLLGDNQLSIALAKNPSSSVRTMHIDIKFHWICEQLLKGLFELSYVPTSDMHADLLTKALHRVKHENFVNQVSSVGIEIHLNLFIVLIIVHHTLRCVLTVSYS</sequence>
<accession>A0A9Q3DHJ8</accession>
<dbReference type="Gene3D" id="3.30.420.10">
    <property type="entry name" value="Ribonuclease H-like superfamily/Ribonuclease H"/>
    <property type="match status" value="1"/>
</dbReference>
<dbReference type="InterPro" id="IPR012337">
    <property type="entry name" value="RNaseH-like_sf"/>
</dbReference>
<dbReference type="SUPFAM" id="SSF53098">
    <property type="entry name" value="Ribonuclease H-like"/>
    <property type="match status" value="1"/>
</dbReference>
<dbReference type="GO" id="GO:0015074">
    <property type="term" value="P:DNA integration"/>
    <property type="evidence" value="ECO:0007669"/>
    <property type="project" value="InterPro"/>
</dbReference>
<dbReference type="InterPro" id="IPR057670">
    <property type="entry name" value="SH3_retrovirus"/>
</dbReference>
<keyword evidence="5" id="KW-1185">Reference proteome</keyword>
<keyword evidence="1" id="KW-0694">RNA-binding</keyword>
<dbReference type="InterPro" id="IPR043502">
    <property type="entry name" value="DNA/RNA_pol_sf"/>
</dbReference>
<dbReference type="CDD" id="cd09272">
    <property type="entry name" value="RNase_HI_RT_Ty1"/>
    <property type="match status" value="1"/>
</dbReference>
<reference evidence="4" key="1">
    <citation type="submission" date="2021-03" db="EMBL/GenBank/DDBJ databases">
        <title>Draft genome sequence of rust myrtle Austropuccinia psidii MF-1, a brazilian biotype.</title>
        <authorList>
            <person name="Quecine M.C."/>
            <person name="Pachon D.M.R."/>
            <person name="Bonatelli M.L."/>
            <person name="Correr F.H."/>
            <person name="Franceschini L.M."/>
            <person name="Leite T.F."/>
            <person name="Margarido G.R.A."/>
            <person name="Almeida C.A."/>
            <person name="Ferrarezi J.A."/>
            <person name="Labate C.A."/>
        </authorList>
    </citation>
    <scope>NUCLEOTIDE SEQUENCE</scope>
    <source>
        <strain evidence="4">MF-1</strain>
    </source>
</reference>
<evidence type="ECO:0000259" key="3">
    <source>
        <dbReference type="PROSITE" id="PS50994"/>
    </source>
</evidence>
<dbReference type="Pfam" id="PF07727">
    <property type="entry name" value="RVT_2"/>
    <property type="match status" value="1"/>
</dbReference>
<dbReference type="AlphaFoldDB" id="A0A9Q3DHJ8"/>
<feature type="domain" description="Integrase catalytic" evidence="3">
    <location>
        <begin position="1"/>
        <end position="91"/>
    </location>
</feature>
<evidence type="ECO:0000313" key="5">
    <source>
        <dbReference type="Proteomes" id="UP000765509"/>
    </source>
</evidence>
<dbReference type="PROSITE" id="PS50994">
    <property type="entry name" value="INTEGRASE"/>
    <property type="match status" value="1"/>
</dbReference>
<protein>
    <recommendedName>
        <fullName evidence="3">Integrase catalytic domain-containing protein</fullName>
    </recommendedName>
</protein>
<organism evidence="4 5">
    <name type="scientific">Austropuccinia psidii MF-1</name>
    <dbReference type="NCBI Taxonomy" id="1389203"/>
    <lineage>
        <taxon>Eukaryota</taxon>
        <taxon>Fungi</taxon>
        <taxon>Dikarya</taxon>
        <taxon>Basidiomycota</taxon>
        <taxon>Pucciniomycotina</taxon>
        <taxon>Pucciniomycetes</taxon>
        <taxon>Pucciniales</taxon>
        <taxon>Sphaerophragmiaceae</taxon>
        <taxon>Austropuccinia</taxon>
    </lineage>
</organism>